<feature type="non-terminal residue" evidence="2">
    <location>
        <position position="1"/>
    </location>
</feature>
<proteinExistence type="predicted"/>
<dbReference type="AlphaFoldDB" id="X0T380"/>
<dbReference type="Pfam" id="PF00266">
    <property type="entry name" value="Aminotran_5"/>
    <property type="match status" value="1"/>
</dbReference>
<accession>X0T380</accession>
<name>X0T380_9ZZZZ</name>
<feature type="domain" description="Aminotransferase class V" evidence="1">
    <location>
        <begin position="2"/>
        <end position="80"/>
    </location>
</feature>
<dbReference type="InterPro" id="IPR000192">
    <property type="entry name" value="Aminotrans_V_dom"/>
</dbReference>
<organism evidence="2">
    <name type="scientific">marine sediment metagenome</name>
    <dbReference type="NCBI Taxonomy" id="412755"/>
    <lineage>
        <taxon>unclassified sequences</taxon>
        <taxon>metagenomes</taxon>
        <taxon>ecological metagenomes</taxon>
    </lineage>
</organism>
<gene>
    <name evidence="2" type="ORF">S01H1_07660</name>
</gene>
<reference evidence="2" key="1">
    <citation type="journal article" date="2014" name="Front. Microbiol.">
        <title>High frequency of phylogenetically diverse reductive dehalogenase-homologous genes in deep subseafloor sedimentary metagenomes.</title>
        <authorList>
            <person name="Kawai M."/>
            <person name="Futagami T."/>
            <person name="Toyoda A."/>
            <person name="Takaki Y."/>
            <person name="Nishi S."/>
            <person name="Hori S."/>
            <person name="Arai W."/>
            <person name="Tsubouchi T."/>
            <person name="Morono Y."/>
            <person name="Uchiyama I."/>
            <person name="Ito T."/>
            <person name="Fujiyama A."/>
            <person name="Inagaki F."/>
            <person name="Takami H."/>
        </authorList>
    </citation>
    <scope>NUCLEOTIDE SEQUENCE</scope>
    <source>
        <strain evidence="2">Expedition CK06-06</strain>
    </source>
</reference>
<dbReference type="InterPro" id="IPR015424">
    <property type="entry name" value="PyrdxlP-dep_Trfase"/>
</dbReference>
<dbReference type="Gene3D" id="3.90.1150.10">
    <property type="entry name" value="Aspartate Aminotransferase, domain 1"/>
    <property type="match status" value="1"/>
</dbReference>
<dbReference type="InterPro" id="IPR015422">
    <property type="entry name" value="PyrdxlP-dep_Trfase_small"/>
</dbReference>
<dbReference type="EMBL" id="BARS01003940">
    <property type="protein sequence ID" value="GAF70480.1"/>
    <property type="molecule type" value="Genomic_DNA"/>
</dbReference>
<protein>
    <recommendedName>
        <fullName evidence="1">Aminotransferase class V domain-containing protein</fullName>
    </recommendedName>
</protein>
<dbReference type="SUPFAM" id="SSF53383">
    <property type="entry name" value="PLP-dependent transferases"/>
    <property type="match status" value="1"/>
</dbReference>
<evidence type="ECO:0000313" key="2">
    <source>
        <dbReference type="EMBL" id="GAF70480.1"/>
    </source>
</evidence>
<sequence>GIDGVTVYGTGDPLRQLSPVSFNIRGADLGEVGLRLDEQYDILCRVGLHCAPAAHRTLGTFPHGTVRFSPGSFTSAREVTAAVEAVRALAAQAAR</sequence>
<evidence type="ECO:0000259" key="1">
    <source>
        <dbReference type="Pfam" id="PF00266"/>
    </source>
</evidence>
<comment type="caution">
    <text evidence="2">The sequence shown here is derived from an EMBL/GenBank/DDBJ whole genome shotgun (WGS) entry which is preliminary data.</text>
</comment>